<evidence type="ECO:0008006" key="5">
    <source>
        <dbReference type="Google" id="ProtNLM"/>
    </source>
</evidence>
<feature type="signal peptide" evidence="2">
    <location>
        <begin position="1"/>
        <end position="16"/>
    </location>
</feature>
<accession>A0ABD0SHC1</accession>
<feature type="transmembrane region" description="Helical" evidence="1">
    <location>
        <begin position="382"/>
        <end position="403"/>
    </location>
</feature>
<feature type="transmembrane region" description="Helical" evidence="1">
    <location>
        <begin position="546"/>
        <end position="567"/>
    </location>
</feature>
<keyword evidence="2" id="KW-0732">Signal</keyword>
<feature type="chain" id="PRO_5044785179" description="Nose resistant to fluoxetine protein 6" evidence="2">
    <location>
        <begin position="17"/>
        <end position="621"/>
    </location>
</feature>
<evidence type="ECO:0000313" key="4">
    <source>
        <dbReference type="Proteomes" id="UP001549921"/>
    </source>
</evidence>
<dbReference type="InterPro" id="IPR052728">
    <property type="entry name" value="O2_lipid_transport_reg"/>
</dbReference>
<keyword evidence="1" id="KW-1133">Transmembrane helix</keyword>
<reference evidence="3 4" key="1">
    <citation type="submission" date="2024-06" db="EMBL/GenBank/DDBJ databases">
        <title>A chromosome-level genome assembly of beet webworm, Loxostege sticticalis.</title>
        <authorList>
            <person name="Zhang Y."/>
        </authorList>
    </citation>
    <scope>NUCLEOTIDE SEQUENCE [LARGE SCALE GENOMIC DNA]</scope>
    <source>
        <strain evidence="3">AQ028</strain>
        <tissue evidence="3">Male pupae</tissue>
    </source>
</reference>
<gene>
    <name evidence="3" type="ORF">ABMA28_008913</name>
</gene>
<name>A0ABD0SHC1_LOXSC</name>
<evidence type="ECO:0000313" key="3">
    <source>
        <dbReference type="EMBL" id="KAL0818453.1"/>
    </source>
</evidence>
<feature type="transmembrane region" description="Helical" evidence="1">
    <location>
        <begin position="579"/>
        <end position="601"/>
    </location>
</feature>
<comment type="caution">
    <text evidence="3">The sequence shown here is derived from an EMBL/GenBank/DDBJ whole genome shotgun (WGS) entry which is preliminary data.</text>
</comment>
<evidence type="ECO:0000256" key="2">
    <source>
        <dbReference type="SAM" id="SignalP"/>
    </source>
</evidence>
<evidence type="ECO:0000256" key="1">
    <source>
        <dbReference type="SAM" id="Phobius"/>
    </source>
</evidence>
<dbReference type="AlphaFoldDB" id="A0ABD0SHC1"/>
<feature type="transmembrane region" description="Helical" evidence="1">
    <location>
        <begin position="473"/>
        <end position="494"/>
    </location>
</feature>
<sequence length="621" mass="71334">MLAIIILCFVFPGALTRKLTNEEYHLLPPAFHLDHYERCLSQNDGLYCLGTFHLTPEREPNQLYNLMKEYSEDRTFNRTLIRRGYCVSARCPSTERNASLRFERCAQQWGHDRALRTSLKTLHYCRSAEANRLGVDTLETSYRVVLYAMYAFLTLNLVGTVYDFMSEGNAQRNRPLLFWSARSNWHRLTTVSDQGDPRLLELAPIQGLRIIGMSTMTYVHAAIANFKLYNYNPQFLEERLGTSIGAFLCNSVILVQVFVIISTFLSTYNLILYSQKNTLSYKIVPLCIIKRLTRITPLYLLVMGYAMTWWNVGDSPLWSAVIGDESKVCRDKFWYHMFYVSNIVEPNRTCMMQTWFLAADMQLTILTSILVIIMAKFRSRATLILGSLFLATCAFDAVFAYIFEWKPVNQIVTPERLRIMFGDEDPSTFRSASFTRMHLSTWGHLHAAFLGQALAYLHFELQERGFRGSNNKWLAFFHNIGLPVMVTWSLFGHWTREHTSRLVSATYVGLERLAVGVILGNVVFGAINTVEGNLSRFLGWKGWNILGRLSLAVMLIHWCVNMLLVVSRPNLKDTSLLTFAVDAGSTAFFTYLLAVPLTILVEMPVQKTLDYLIFELILKFK</sequence>
<protein>
    <recommendedName>
        <fullName evidence="5">Nose resistant to fluoxetine protein 6</fullName>
    </recommendedName>
</protein>
<keyword evidence="1" id="KW-0812">Transmembrane</keyword>
<feature type="transmembrane region" description="Helical" evidence="1">
    <location>
        <begin position="355"/>
        <end position="375"/>
    </location>
</feature>
<dbReference type="PANTHER" id="PTHR11161:SF72">
    <property type="entry name" value="FI21449P1"/>
    <property type="match status" value="1"/>
</dbReference>
<dbReference type="EMBL" id="JBEDNZ010000022">
    <property type="protein sequence ID" value="KAL0818453.1"/>
    <property type="molecule type" value="Genomic_DNA"/>
</dbReference>
<feature type="transmembrane region" description="Helical" evidence="1">
    <location>
        <begin position="292"/>
        <end position="310"/>
    </location>
</feature>
<proteinExistence type="predicted"/>
<feature type="transmembrane region" description="Helical" evidence="1">
    <location>
        <begin position="514"/>
        <end position="534"/>
    </location>
</feature>
<keyword evidence="1" id="KW-0472">Membrane</keyword>
<organism evidence="3 4">
    <name type="scientific">Loxostege sticticalis</name>
    <name type="common">Beet webworm moth</name>
    <dbReference type="NCBI Taxonomy" id="481309"/>
    <lineage>
        <taxon>Eukaryota</taxon>
        <taxon>Metazoa</taxon>
        <taxon>Ecdysozoa</taxon>
        <taxon>Arthropoda</taxon>
        <taxon>Hexapoda</taxon>
        <taxon>Insecta</taxon>
        <taxon>Pterygota</taxon>
        <taxon>Neoptera</taxon>
        <taxon>Endopterygota</taxon>
        <taxon>Lepidoptera</taxon>
        <taxon>Glossata</taxon>
        <taxon>Ditrysia</taxon>
        <taxon>Pyraloidea</taxon>
        <taxon>Crambidae</taxon>
        <taxon>Pyraustinae</taxon>
        <taxon>Loxostege</taxon>
    </lineage>
</organism>
<dbReference type="Proteomes" id="UP001549921">
    <property type="component" value="Unassembled WGS sequence"/>
</dbReference>
<dbReference type="PANTHER" id="PTHR11161">
    <property type="entry name" value="O-ACYLTRANSFERASE"/>
    <property type="match status" value="1"/>
</dbReference>
<feature type="transmembrane region" description="Helical" evidence="1">
    <location>
        <begin position="244"/>
        <end position="271"/>
    </location>
</feature>